<evidence type="ECO:0000256" key="2">
    <source>
        <dbReference type="ARBA" id="ARBA00022723"/>
    </source>
</evidence>
<evidence type="ECO:0000256" key="3">
    <source>
        <dbReference type="ARBA" id="ARBA00023004"/>
    </source>
</evidence>
<dbReference type="Proteomes" id="UP000774617">
    <property type="component" value="Unassembled WGS sequence"/>
</dbReference>
<dbReference type="SUPFAM" id="SSF48264">
    <property type="entry name" value="Cytochrome P450"/>
    <property type="match status" value="1"/>
</dbReference>
<accession>A0ABQ8GNZ4</accession>
<keyword evidence="4" id="KW-0349">Heme</keyword>
<dbReference type="InterPro" id="IPR001128">
    <property type="entry name" value="Cyt_P450"/>
</dbReference>
<keyword evidence="5" id="KW-0472">Membrane</keyword>
<proteinExistence type="inferred from homology"/>
<dbReference type="PRINTS" id="PR00385">
    <property type="entry name" value="P450"/>
</dbReference>
<evidence type="ECO:0000313" key="6">
    <source>
        <dbReference type="EMBL" id="KAH7061483.1"/>
    </source>
</evidence>
<dbReference type="PRINTS" id="PR00463">
    <property type="entry name" value="EP450I"/>
</dbReference>
<comment type="similarity">
    <text evidence="4">Belongs to the cytochrome P450 family.</text>
</comment>
<keyword evidence="7" id="KW-1185">Reference proteome</keyword>
<dbReference type="Pfam" id="PF00067">
    <property type="entry name" value="p450"/>
    <property type="match status" value="1"/>
</dbReference>
<dbReference type="CDD" id="cd11060">
    <property type="entry name" value="CYP57A1-like"/>
    <property type="match status" value="1"/>
</dbReference>
<evidence type="ECO:0000313" key="7">
    <source>
        <dbReference type="Proteomes" id="UP000774617"/>
    </source>
</evidence>
<keyword evidence="4" id="KW-0560">Oxidoreductase</keyword>
<gene>
    <name evidence="6" type="ORF">B0J12DRAFT_648053</name>
</gene>
<comment type="caution">
    <text evidence="6">The sequence shown here is derived from an EMBL/GenBank/DDBJ whole genome shotgun (WGS) entry which is preliminary data.</text>
</comment>
<dbReference type="InterPro" id="IPR050121">
    <property type="entry name" value="Cytochrome_P450_monoxygenase"/>
</dbReference>
<dbReference type="InterPro" id="IPR002401">
    <property type="entry name" value="Cyt_P450_E_grp-I"/>
</dbReference>
<keyword evidence="4" id="KW-0503">Monooxygenase</keyword>
<keyword evidence="3 4" id="KW-0408">Iron</keyword>
<keyword evidence="2 4" id="KW-0479">Metal-binding</keyword>
<dbReference type="EMBL" id="JAGTJR010000004">
    <property type="protein sequence ID" value="KAH7061483.1"/>
    <property type="molecule type" value="Genomic_DNA"/>
</dbReference>
<keyword evidence="5" id="KW-1133">Transmembrane helix</keyword>
<evidence type="ECO:0000256" key="5">
    <source>
        <dbReference type="SAM" id="Phobius"/>
    </source>
</evidence>
<dbReference type="InterPro" id="IPR017972">
    <property type="entry name" value="Cyt_P450_CS"/>
</dbReference>
<sequence>MTLSDLVAAVSKHQLVLGVLGFLFALIILHSLLRATLSPLRSVPGPFLARFSRLWYLHNVYRGDFHTKNVALHRQYGPIVRIAPGYYSIDDPSAVRTIYGIGTHFTKGPWYDAGRDPTNPLRDIFTDRDSKRHAANRRKVASLYSMTTLLKMEEAVNDCIDIFETRFRELAGTQQTINLQYWLQCYAFDVIGSITLAKRFGFLDEGKDPIAMLPALHRYLMWQTHVGIYAEWHAPLYRLMKLLRGNSDIAGVIAFSLRQIAARREANGDVEKRVDGDDFLAKVLRLHEEEPRAFTMSDVISTCAMNIGAGSDTTSIALSGIMWGLVNNPEAFAKLRAEIDEKRAKGEISSPVTFAESQNMPYLQAVIREGLRIHPSTGLPMQRVVPKGGAQIAGKFFPEGTMVGINSWVAHANKEVFGDDADHFRPERWLADKETVQRMDKYWLPFGHGSRTCIGKNISLMEIGKLIPHMVEKFDFHLSDAKAELVSRNVWFVKQNNFMVRVTERRN</sequence>
<name>A0ABQ8GNZ4_9PEZI</name>
<protein>
    <submittedName>
        <fullName evidence="6">Cytochrome P450 oxidoreductase</fullName>
    </submittedName>
</protein>
<evidence type="ECO:0000256" key="4">
    <source>
        <dbReference type="RuleBase" id="RU000461"/>
    </source>
</evidence>
<dbReference type="InterPro" id="IPR036396">
    <property type="entry name" value="Cyt_P450_sf"/>
</dbReference>
<dbReference type="PANTHER" id="PTHR24305:SF190">
    <property type="entry name" value="P450, PUTATIVE (EUROFUNG)-RELATED"/>
    <property type="match status" value="1"/>
</dbReference>
<keyword evidence="5" id="KW-0812">Transmembrane</keyword>
<dbReference type="PANTHER" id="PTHR24305">
    <property type="entry name" value="CYTOCHROME P450"/>
    <property type="match status" value="1"/>
</dbReference>
<reference evidence="6 7" key="1">
    <citation type="journal article" date="2021" name="Nat. Commun.">
        <title>Genetic determinants of endophytism in the Arabidopsis root mycobiome.</title>
        <authorList>
            <person name="Mesny F."/>
            <person name="Miyauchi S."/>
            <person name="Thiergart T."/>
            <person name="Pickel B."/>
            <person name="Atanasova L."/>
            <person name="Karlsson M."/>
            <person name="Huettel B."/>
            <person name="Barry K.W."/>
            <person name="Haridas S."/>
            <person name="Chen C."/>
            <person name="Bauer D."/>
            <person name="Andreopoulos W."/>
            <person name="Pangilinan J."/>
            <person name="LaButti K."/>
            <person name="Riley R."/>
            <person name="Lipzen A."/>
            <person name="Clum A."/>
            <person name="Drula E."/>
            <person name="Henrissat B."/>
            <person name="Kohler A."/>
            <person name="Grigoriev I.V."/>
            <person name="Martin F.M."/>
            <person name="Hacquard S."/>
        </authorList>
    </citation>
    <scope>NUCLEOTIDE SEQUENCE [LARGE SCALE GENOMIC DNA]</scope>
    <source>
        <strain evidence="6 7">MPI-SDFR-AT-0080</strain>
    </source>
</reference>
<dbReference type="Gene3D" id="1.10.630.10">
    <property type="entry name" value="Cytochrome P450"/>
    <property type="match status" value="1"/>
</dbReference>
<comment type="cofactor">
    <cofactor evidence="1">
        <name>heme</name>
        <dbReference type="ChEBI" id="CHEBI:30413"/>
    </cofactor>
</comment>
<organism evidence="6 7">
    <name type="scientific">Macrophomina phaseolina</name>
    <dbReference type="NCBI Taxonomy" id="35725"/>
    <lineage>
        <taxon>Eukaryota</taxon>
        <taxon>Fungi</taxon>
        <taxon>Dikarya</taxon>
        <taxon>Ascomycota</taxon>
        <taxon>Pezizomycotina</taxon>
        <taxon>Dothideomycetes</taxon>
        <taxon>Dothideomycetes incertae sedis</taxon>
        <taxon>Botryosphaeriales</taxon>
        <taxon>Botryosphaeriaceae</taxon>
        <taxon>Macrophomina</taxon>
    </lineage>
</organism>
<feature type="transmembrane region" description="Helical" evidence="5">
    <location>
        <begin position="15"/>
        <end position="33"/>
    </location>
</feature>
<dbReference type="PROSITE" id="PS00086">
    <property type="entry name" value="CYTOCHROME_P450"/>
    <property type="match status" value="1"/>
</dbReference>
<evidence type="ECO:0000256" key="1">
    <source>
        <dbReference type="ARBA" id="ARBA00001971"/>
    </source>
</evidence>